<reference evidence="1 2" key="1">
    <citation type="submission" date="2017-11" db="EMBL/GenBank/DDBJ databases">
        <title>De novo assembly and phasing of dikaryotic genomes from two isolates of Puccinia coronata f. sp. avenae, the causal agent of oat crown rust.</title>
        <authorList>
            <person name="Miller M.E."/>
            <person name="Zhang Y."/>
            <person name="Omidvar V."/>
            <person name="Sperschneider J."/>
            <person name="Schwessinger B."/>
            <person name="Raley C."/>
            <person name="Palmer J.M."/>
            <person name="Garnica D."/>
            <person name="Upadhyaya N."/>
            <person name="Rathjen J."/>
            <person name="Taylor J.M."/>
            <person name="Park R.F."/>
            <person name="Dodds P.N."/>
            <person name="Hirsch C.D."/>
            <person name="Kianian S.F."/>
            <person name="Figueroa M."/>
        </authorList>
    </citation>
    <scope>NUCLEOTIDE SEQUENCE [LARGE SCALE GENOMIC DNA]</scope>
    <source>
        <strain evidence="1">12NC29</strain>
    </source>
</reference>
<evidence type="ECO:0000313" key="1">
    <source>
        <dbReference type="EMBL" id="PLW55281.1"/>
    </source>
</evidence>
<name>A0A2N5VZ54_9BASI</name>
<gene>
    <name evidence="1" type="ORF">PCANC_10553</name>
</gene>
<dbReference type="AlphaFoldDB" id="A0A2N5VZ54"/>
<evidence type="ECO:0000313" key="2">
    <source>
        <dbReference type="Proteomes" id="UP000235388"/>
    </source>
</evidence>
<keyword evidence="2" id="KW-1185">Reference proteome</keyword>
<dbReference type="EMBL" id="PGCJ01000034">
    <property type="protein sequence ID" value="PLW55281.1"/>
    <property type="molecule type" value="Genomic_DNA"/>
</dbReference>
<accession>A0A2N5VZ54</accession>
<dbReference type="Proteomes" id="UP000235388">
    <property type="component" value="Unassembled WGS sequence"/>
</dbReference>
<organism evidence="1 2">
    <name type="scientific">Puccinia coronata f. sp. avenae</name>
    <dbReference type="NCBI Taxonomy" id="200324"/>
    <lineage>
        <taxon>Eukaryota</taxon>
        <taxon>Fungi</taxon>
        <taxon>Dikarya</taxon>
        <taxon>Basidiomycota</taxon>
        <taxon>Pucciniomycotina</taxon>
        <taxon>Pucciniomycetes</taxon>
        <taxon>Pucciniales</taxon>
        <taxon>Pucciniaceae</taxon>
        <taxon>Puccinia</taxon>
    </lineage>
</organism>
<proteinExistence type="predicted"/>
<comment type="caution">
    <text evidence="1">The sequence shown here is derived from an EMBL/GenBank/DDBJ whole genome shotgun (WGS) entry which is preliminary data.</text>
</comment>
<sequence length="102" mass="11041">MTLETPKDYQGVSTLGNHFQNYPGFTPHLPHFKPSAATPPCCRLAATVASLDNPTAPHPPDSSTLHHPAQPFRLATNRKPLTYGLGQVLGYTAAREARVIPL</sequence>
<protein>
    <submittedName>
        <fullName evidence="1">Uncharacterized protein</fullName>
    </submittedName>
</protein>